<dbReference type="PROSITE" id="PS00012">
    <property type="entry name" value="PHOSPHOPANTETHEINE"/>
    <property type="match status" value="1"/>
</dbReference>
<dbReference type="GO" id="GO:0004312">
    <property type="term" value="F:fatty acid synthase activity"/>
    <property type="evidence" value="ECO:0007669"/>
    <property type="project" value="TreeGrafter"/>
</dbReference>
<dbReference type="InterPro" id="IPR013217">
    <property type="entry name" value="Methyltransf_12"/>
</dbReference>
<comment type="caution">
    <text evidence="12">The sequence shown here is derived from an EMBL/GenBank/DDBJ whole genome shotgun (WGS) entry which is preliminary data.</text>
</comment>
<evidence type="ECO:0000259" key="9">
    <source>
        <dbReference type="PROSITE" id="PS50075"/>
    </source>
</evidence>
<evidence type="ECO:0000256" key="5">
    <source>
        <dbReference type="ARBA" id="ARBA00023002"/>
    </source>
</evidence>
<evidence type="ECO:0000259" key="10">
    <source>
        <dbReference type="PROSITE" id="PS52004"/>
    </source>
</evidence>
<dbReference type="SMART" id="SM00822">
    <property type="entry name" value="PKS_KR"/>
    <property type="match status" value="1"/>
</dbReference>
<feature type="region of interest" description="N-terminal hotdog fold" evidence="7">
    <location>
        <begin position="973"/>
        <end position="1115"/>
    </location>
</feature>
<dbReference type="Pfam" id="PF21089">
    <property type="entry name" value="PKS_DH_N"/>
    <property type="match status" value="1"/>
</dbReference>
<dbReference type="InterPro" id="IPR013968">
    <property type="entry name" value="PKS_KR"/>
</dbReference>
<dbReference type="InterPro" id="IPR036736">
    <property type="entry name" value="ACP-like_sf"/>
</dbReference>
<keyword evidence="3" id="KW-0489">Methyltransferase</keyword>
<dbReference type="PROSITE" id="PS50075">
    <property type="entry name" value="CARRIER"/>
    <property type="match status" value="1"/>
</dbReference>
<feature type="region of interest" description="Disordered" evidence="8">
    <location>
        <begin position="2651"/>
        <end position="2737"/>
    </location>
</feature>
<keyword evidence="4" id="KW-0808">Transferase</keyword>
<evidence type="ECO:0000256" key="6">
    <source>
        <dbReference type="ARBA" id="ARBA00023268"/>
    </source>
</evidence>
<reference evidence="12 13" key="1">
    <citation type="submission" date="2015-06" db="EMBL/GenBank/DDBJ databases">
        <title>Survival trade-offs in plant roots during colonization by closely related pathogenic and mutualistic fungi.</title>
        <authorList>
            <person name="Hacquard S."/>
            <person name="Kracher B."/>
            <person name="Hiruma K."/>
            <person name="Weinman A."/>
            <person name="Muench P."/>
            <person name="Garrido Oter R."/>
            <person name="Ver Loren van Themaat E."/>
            <person name="Dallerey J.-F."/>
            <person name="Damm U."/>
            <person name="Henrissat B."/>
            <person name="Lespinet O."/>
            <person name="Thon M."/>
            <person name="Kemen E."/>
            <person name="McHardy A.C."/>
            <person name="Schulze-Lefert P."/>
            <person name="O'Connell R.J."/>
        </authorList>
    </citation>
    <scope>NUCLEOTIDE SEQUENCE [LARGE SCALE GENOMIC DNA]</scope>
    <source>
        <strain evidence="12 13">0861</strain>
    </source>
</reference>
<evidence type="ECO:0000313" key="12">
    <source>
        <dbReference type="EMBL" id="KZL72765.1"/>
    </source>
</evidence>
<dbReference type="SUPFAM" id="SSF47336">
    <property type="entry name" value="ACP-like"/>
    <property type="match status" value="1"/>
</dbReference>
<dbReference type="InterPro" id="IPR016039">
    <property type="entry name" value="Thiolase-like"/>
</dbReference>
<evidence type="ECO:0000256" key="4">
    <source>
        <dbReference type="ARBA" id="ARBA00022679"/>
    </source>
</evidence>
<dbReference type="SUPFAM" id="SSF53901">
    <property type="entry name" value="Thiolase-like"/>
    <property type="match status" value="1"/>
</dbReference>
<dbReference type="InterPro" id="IPR049900">
    <property type="entry name" value="PKS_mFAS_DH"/>
</dbReference>
<dbReference type="Gene3D" id="3.40.366.10">
    <property type="entry name" value="Malonyl-Coenzyme A Acyl Carrier Protein, domain 2"/>
    <property type="match status" value="1"/>
</dbReference>
<dbReference type="InterPro" id="IPR001227">
    <property type="entry name" value="Ac_transferase_dom_sf"/>
</dbReference>
<dbReference type="Pfam" id="PF02801">
    <property type="entry name" value="Ketoacyl-synt_C"/>
    <property type="match status" value="1"/>
</dbReference>
<dbReference type="Pfam" id="PF08242">
    <property type="entry name" value="Methyltransf_12"/>
    <property type="match status" value="1"/>
</dbReference>
<dbReference type="SUPFAM" id="SSF51735">
    <property type="entry name" value="NAD(P)-binding Rossmann-fold domains"/>
    <property type="match status" value="1"/>
</dbReference>
<feature type="domain" description="PKS/mFAS DH" evidence="11">
    <location>
        <begin position="973"/>
        <end position="1317"/>
    </location>
</feature>
<dbReference type="SUPFAM" id="SSF53335">
    <property type="entry name" value="S-adenosyl-L-methionine-dependent methyltransferases"/>
    <property type="match status" value="1"/>
</dbReference>
<dbReference type="Pfam" id="PF00698">
    <property type="entry name" value="Acyl_transf_1"/>
    <property type="match status" value="1"/>
</dbReference>
<keyword evidence="1" id="KW-0596">Phosphopantetheine</keyword>
<dbReference type="STRING" id="708197.A0A161VNY1"/>
<dbReference type="InterPro" id="IPR049552">
    <property type="entry name" value="PKS_DH_N"/>
</dbReference>
<evidence type="ECO:0000256" key="2">
    <source>
        <dbReference type="ARBA" id="ARBA00022553"/>
    </source>
</evidence>
<dbReference type="Gene3D" id="3.40.50.720">
    <property type="entry name" value="NAD(P)-binding Rossmann-like Domain"/>
    <property type="match status" value="1"/>
</dbReference>
<keyword evidence="6" id="KW-0511">Multifunctional enzyme</keyword>
<evidence type="ECO:0000256" key="7">
    <source>
        <dbReference type="PROSITE-ProRule" id="PRU01363"/>
    </source>
</evidence>
<dbReference type="InterPro" id="IPR049551">
    <property type="entry name" value="PKS_DH_C"/>
</dbReference>
<protein>
    <submittedName>
        <fullName evidence="12">Lovastatin nonaketide synthase</fullName>
    </submittedName>
</protein>
<dbReference type="Pfam" id="PF14765">
    <property type="entry name" value="PS-DH"/>
    <property type="match status" value="1"/>
</dbReference>
<dbReference type="PROSITE" id="PS52019">
    <property type="entry name" value="PKS_MFAS_DH"/>
    <property type="match status" value="1"/>
</dbReference>
<dbReference type="GO" id="GO:0004315">
    <property type="term" value="F:3-oxoacyl-[acyl-carrier-protein] synthase activity"/>
    <property type="evidence" value="ECO:0007669"/>
    <property type="project" value="InterPro"/>
</dbReference>
<feature type="active site" description="Proton acceptor; for dehydratase activity" evidence="7">
    <location>
        <position position="1005"/>
    </location>
</feature>
<keyword evidence="2" id="KW-0597">Phosphoprotein</keyword>
<evidence type="ECO:0000256" key="3">
    <source>
        <dbReference type="ARBA" id="ARBA00022603"/>
    </source>
</evidence>
<dbReference type="PANTHER" id="PTHR43775">
    <property type="entry name" value="FATTY ACID SYNTHASE"/>
    <property type="match status" value="1"/>
</dbReference>
<dbReference type="PROSITE" id="PS00606">
    <property type="entry name" value="KS3_1"/>
    <property type="match status" value="1"/>
</dbReference>
<feature type="domain" description="Carrier" evidence="9">
    <location>
        <begin position="2564"/>
        <end position="2640"/>
    </location>
</feature>
<dbReference type="GO" id="GO:0044550">
    <property type="term" value="P:secondary metabolite biosynthetic process"/>
    <property type="evidence" value="ECO:0007669"/>
    <property type="project" value="UniProtKB-ARBA"/>
</dbReference>
<dbReference type="InterPro" id="IPR042104">
    <property type="entry name" value="PKS_dehydratase_sf"/>
</dbReference>
<dbReference type="GO" id="GO:0006633">
    <property type="term" value="P:fatty acid biosynthetic process"/>
    <property type="evidence" value="ECO:0007669"/>
    <property type="project" value="InterPro"/>
</dbReference>
<dbReference type="Gene3D" id="3.40.50.150">
    <property type="entry name" value="Vaccinia Virus protein VP39"/>
    <property type="match status" value="1"/>
</dbReference>
<dbReference type="SMART" id="SM00826">
    <property type="entry name" value="PKS_DH"/>
    <property type="match status" value="1"/>
</dbReference>
<dbReference type="InterPro" id="IPR020806">
    <property type="entry name" value="PKS_PP-bd"/>
</dbReference>
<name>A0A161VNY1_9PEZI</name>
<dbReference type="GO" id="GO:0031177">
    <property type="term" value="F:phosphopantetheine binding"/>
    <property type="evidence" value="ECO:0007669"/>
    <property type="project" value="InterPro"/>
</dbReference>
<dbReference type="InterPro" id="IPR014031">
    <property type="entry name" value="Ketoacyl_synth_C"/>
</dbReference>
<feature type="region of interest" description="Disordered" evidence="8">
    <location>
        <begin position="1113"/>
        <end position="1132"/>
    </location>
</feature>
<dbReference type="InterPro" id="IPR009081">
    <property type="entry name" value="PP-bd_ACP"/>
</dbReference>
<dbReference type="GO" id="GO:0008168">
    <property type="term" value="F:methyltransferase activity"/>
    <property type="evidence" value="ECO:0007669"/>
    <property type="project" value="UniProtKB-KW"/>
</dbReference>
<gene>
    <name evidence="12" type="ORF">CT0861_12247</name>
</gene>
<feature type="region of interest" description="C-terminal hotdog fold" evidence="7">
    <location>
        <begin position="1150"/>
        <end position="1317"/>
    </location>
</feature>
<dbReference type="Proteomes" id="UP000076552">
    <property type="component" value="Unassembled WGS sequence"/>
</dbReference>
<dbReference type="SUPFAM" id="SSF52151">
    <property type="entry name" value="FabD/lysophospholipase-like"/>
    <property type="match status" value="1"/>
</dbReference>
<dbReference type="Gene3D" id="1.10.1200.10">
    <property type="entry name" value="ACP-like"/>
    <property type="match status" value="1"/>
</dbReference>
<feature type="active site" description="Proton donor; for dehydratase activity" evidence="7">
    <location>
        <position position="1212"/>
    </location>
</feature>
<dbReference type="InterPro" id="IPR057326">
    <property type="entry name" value="KR_dom"/>
</dbReference>
<dbReference type="SUPFAM" id="SSF55048">
    <property type="entry name" value="Probable ACP-binding domain of malonyl-CoA ACP transacylase"/>
    <property type="match status" value="1"/>
</dbReference>
<dbReference type="Gene3D" id="3.40.47.10">
    <property type="match status" value="1"/>
</dbReference>
<dbReference type="InterPro" id="IPR050091">
    <property type="entry name" value="PKS_NRPS_Biosynth_Enz"/>
</dbReference>
<dbReference type="InterPro" id="IPR014030">
    <property type="entry name" value="Ketoacyl_synth_N"/>
</dbReference>
<dbReference type="GO" id="GO:0032259">
    <property type="term" value="P:methylation"/>
    <property type="evidence" value="ECO:0007669"/>
    <property type="project" value="UniProtKB-KW"/>
</dbReference>
<evidence type="ECO:0000259" key="11">
    <source>
        <dbReference type="PROSITE" id="PS52019"/>
    </source>
</evidence>
<feature type="non-terminal residue" evidence="12">
    <location>
        <position position="2737"/>
    </location>
</feature>
<dbReference type="InterPro" id="IPR036291">
    <property type="entry name" value="NAD(P)-bd_dom_sf"/>
</dbReference>
<evidence type="ECO:0000256" key="8">
    <source>
        <dbReference type="SAM" id="MobiDB-lite"/>
    </source>
</evidence>
<dbReference type="CDD" id="cd02440">
    <property type="entry name" value="AdoMet_MTases"/>
    <property type="match status" value="1"/>
</dbReference>
<dbReference type="SMART" id="SM00825">
    <property type="entry name" value="PKS_KS"/>
    <property type="match status" value="1"/>
</dbReference>
<evidence type="ECO:0000313" key="13">
    <source>
        <dbReference type="Proteomes" id="UP000076552"/>
    </source>
</evidence>
<dbReference type="SMART" id="SM00823">
    <property type="entry name" value="PKS_PP"/>
    <property type="match status" value="1"/>
</dbReference>
<dbReference type="InterPro" id="IPR016035">
    <property type="entry name" value="Acyl_Trfase/lysoPLipase"/>
</dbReference>
<dbReference type="InterPro" id="IPR018201">
    <property type="entry name" value="Ketoacyl_synth_AS"/>
</dbReference>
<dbReference type="Gene3D" id="3.10.129.110">
    <property type="entry name" value="Polyketide synthase dehydratase"/>
    <property type="match status" value="1"/>
</dbReference>
<dbReference type="Pfam" id="PF00109">
    <property type="entry name" value="ketoacyl-synt"/>
    <property type="match status" value="1"/>
</dbReference>
<feature type="domain" description="Ketosynthase family 3 (KS3)" evidence="10">
    <location>
        <begin position="6"/>
        <end position="440"/>
    </location>
</feature>
<organism evidence="12 13">
    <name type="scientific">Colletotrichum tofieldiae</name>
    <dbReference type="NCBI Taxonomy" id="708197"/>
    <lineage>
        <taxon>Eukaryota</taxon>
        <taxon>Fungi</taxon>
        <taxon>Dikarya</taxon>
        <taxon>Ascomycota</taxon>
        <taxon>Pezizomycotina</taxon>
        <taxon>Sordariomycetes</taxon>
        <taxon>Hypocreomycetidae</taxon>
        <taxon>Glomerellales</taxon>
        <taxon>Glomerellaceae</taxon>
        <taxon>Colletotrichum</taxon>
        <taxon>Colletotrichum spaethianum species complex</taxon>
    </lineage>
</organism>
<dbReference type="InterPro" id="IPR006162">
    <property type="entry name" value="Ppantetheine_attach_site"/>
</dbReference>
<dbReference type="InterPro" id="IPR020807">
    <property type="entry name" value="PKS_DH"/>
</dbReference>
<keyword evidence="13" id="KW-1185">Reference proteome</keyword>
<dbReference type="InterPro" id="IPR029063">
    <property type="entry name" value="SAM-dependent_MTases_sf"/>
</dbReference>
<dbReference type="PROSITE" id="PS52004">
    <property type="entry name" value="KS3_2"/>
    <property type="match status" value="1"/>
</dbReference>
<dbReference type="InterPro" id="IPR014043">
    <property type="entry name" value="Acyl_transferase_dom"/>
</dbReference>
<dbReference type="Pfam" id="PF16197">
    <property type="entry name" value="KAsynt_C_assoc"/>
    <property type="match status" value="1"/>
</dbReference>
<dbReference type="PANTHER" id="PTHR43775:SF20">
    <property type="entry name" value="HYBRID PKS-NRPS SYNTHETASE APDA"/>
    <property type="match status" value="1"/>
</dbReference>
<dbReference type="InterPro" id="IPR016036">
    <property type="entry name" value="Malonyl_transacylase_ACP-bd"/>
</dbReference>
<dbReference type="GO" id="GO:0016491">
    <property type="term" value="F:oxidoreductase activity"/>
    <property type="evidence" value="ECO:0007669"/>
    <property type="project" value="UniProtKB-KW"/>
</dbReference>
<accession>A0A161VNY1</accession>
<keyword evidence="5" id="KW-0560">Oxidoreductase</keyword>
<evidence type="ECO:0000256" key="1">
    <source>
        <dbReference type="ARBA" id="ARBA00022450"/>
    </source>
</evidence>
<dbReference type="SMART" id="SM00827">
    <property type="entry name" value="PKS_AT"/>
    <property type="match status" value="1"/>
</dbReference>
<proteinExistence type="predicted"/>
<dbReference type="InterPro" id="IPR020841">
    <property type="entry name" value="PKS_Beta-ketoAc_synthase_dom"/>
</dbReference>
<sequence>MSSTANEPIAIVGMGCRFAGDATSPSKLWDLLSSPHEVAQDIPPTRFNISRFYHPSPTHHGTTATKQAYLLSEDVRLFDTKFFAVPPAESEVIDPQQRQLLEVVYEALESAGLAYDKLAGSDTACFVGLMSQEYFALQGQDVNMVRTYAGTGTAASNASSRVSYFFDWHGPCMTIDTACSSSMVGVNEAVQALRNGTSRVAVACGTNLVLSPLSFITLSKLNMLSPTGRCRMWDADADGYARGEGVAAIVLKTLRSALEDGDEVLSVIREIGVNHDGRTKGLTMPSAAAQAALIRQTYAKAGLDLTKRADRCQFFEAHGTGTAVGDPQEAEAISSAMFSPESGTDLEEILVGSIKTVVGHTEGTAGVAGLIKTTLALREGIVPPNLLFNRLNPALEPFVSHLRIPTSCEPWPEVAEGGVRRASVNSFGFGGSNAHVILESFAGDKTQTKDEDAKEGGKDEGSSAFSVPVPFVFSAASKPSLSRLIEGIVGYLDQHTGNDEAVDMSALAYTLSTKRSTLSQRVAIPAISADQLRQKIKANLEADDDFAVQATSSGTADAPCLLGIFTGQGAQWPAMGAKLVATVPMAREILRLLDSSIATLPADHRPDWTLTHALSKNDENSDNNIWQSRVNEAAFSQPLCTAVQIILVDLLHAAGVKFHAVVGHSSGEIAAAYAAGFLTARDAIRIAYYRGFFATKLAVGLGGKMLAVGTSLEDAEELCQLHDFAGKLSVAAHNAPSSVTLSGDAEAVVRAEAVFLEEKKFARVLRVDTAYHSHHMMVCAEAYLAALTECGVQALQPAEGDGTLPQWFSSVYGGQQVSSSTEQGLGGQYWVDNMTKPVLFYTAIQTCLTAATFGTNTIMGVVEVGPHPALQAPATESILQVCGKDLPYSGTLRRGQDDAESFSNVLGYLWTRFGPNCVNLGRFQEAFHQASSSHDSSMRVLHNLPAYPWNHDRVLWAESRLAKLFSKNPGRPHDLLGLDMAEGTVEEMRWRNVLKINELKWLAGHSLQGQIVFPATAYIAIAMEAAMQMAAATGGAGTSVLSIDLLELRIPKAIALNDSGTELVTSMTHIKRHSGGEPGDDVITAEFNAFSTTGKEATSMALNCTGRVRILLGPSSNSSSPDQKVGEEEAEAEKATWPSRFAARVAPQGHLSTIDVDRFYQVLRDDFGFGYYGAFHGLTSIQRKTNYSTATIRNPAFEKDETPLLFHPGMLDSALQGLNAAYSAPGDGRLWSIVAPTAVRRITLVPDLCGDKMTDEVLIDCTITDPRPNCVTGDVNVYLSIPCEESEELGGGSKNITKQCIEVEGITFSPFAAATKDDDRLLFQEAILTLDKPDATLIYGDRKATPWEKQKALDAERAAFFYLKNLHVSIDAEKRTELPWYRQALLSNAERIYNRVKDGQHPFVPPKWLSDTRENVVELMDAYGSDDADFNLTRAVGENLTLPSVLNGDSSILEHMTQNNRLEKYYTDAIGFDMLNGLISGVADQLCNKYPHMRMLEVGGGTGGATQAIFGRIGNAFASYTYTDISSAFFGYAAQRFAAQAHKMLFKTLDISQDPTKQGFKKHSYDVVFASNVLHATESLRTSVEHARQLLRPGGYLVMVEIIRNDVLRHGLVMGGLPGWWVGEKDGRVGGPSITLEDWDTVLRETGFDGIETNSPMLDPVGVPGAVIVAQASTEQVQSLKKPLTASSTVPVIESSPEVATVTYTSPTLLLLGPGKKTPSSSAFLSNLCDQLSSLLQPHFSQIIHLPRLEDHDSIVSQLPKEGFHVISLAELEGENVFEDATEPAFLGLRSLLSSAATVLWLLRDDGGNNPYAGIIVGLFRTLFFELPGTLLQTLDLGKKVDCSGDNDEVVKLSNMVAELSLRLRTLGDTARRGGTAHEGRAEDDGALSDQVLWSFEPELVVDESGRLRVPRVRPHDEQNARYNSAKRQITKVVDIDDHDTVLQVRRSETSYVLQELHELDRLGNNQDDVCTVRVSCSLLSTVKTPAGYVFVSYGTDVKTGEKRLCFSDKNASTLTMPLSWTVTVENNDEVDVEGLDVQFMMFVTADLLAQRLLGMLPPIGTVLAYEPDPIISNLLNKELGRRGCKAVFVTSNADLHAQRPDWVYLHPHSSKRDIDEVIPADVTLYIDASSMGNRDENCINGLGSHIAHSLPRICDRISFSSLMADEASPILCSPAMTNNNINNTAPESITRLLRTVSSNALQRLGSIYDWEPLDILGLPQVVSPLAHPKPNSLVYWPMDRPVAVSVAPVLQWRKDLFRPDRTYWLAGLSGDVGRSMADFMVENGARYVALSSRTPKVEEGWVAWHKKRGATISYFSGDVTDWESVNQTYEAITTSMAPIIGVANGAMVLRDVSLITMGFEDFITVLRPKVQGTLNLDRLFSSSERELDFFICFSSIAGTLGNPGQSAYSAGNCFMKSLVRRRRNRGLPGAAIDIGRLVGVGYIERESSGRLTKEHQTRLQTRSGAVPMSETDLHQLFAEAIIAGRPSSSTSSPSYSDSSELISSIVPITTEQAKQAYWASNPRFGLLIREMGQQLSGSGGSGSGNAVPVRHLLNAAKTMGQVESILLATFKAKLQALKFLPDADSIYDATPLVEMGVDSLVAVEMRSWFLKELGVDVPVMTILGGASIADLVRLVVDKLPAELLERVGGRPVSTAASDPAPVVSPSVTTDELAKEPEEASSSNESASGSVGGLEVSEPLSKADTDISSVDSGVDEKDEEKPVVPEINIGSVEGISA</sequence>
<dbReference type="Pfam" id="PF00550">
    <property type="entry name" value="PP-binding"/>
    <property type="match status" value="1"/>
</dbReference>
<feature type="compositionally biased region" description="Low complexity" evidence="8">
    <location>
        <begin position="2680"/>
        <end position="2689"/>
    </location>
</feature>
<dbReference type="Pfam" id="PF08659">
    <property type="entry name" value="KR"/>
    <property type="match status" value="1"/>
</dbReference>
<dbReference type="CDD" id="cd00833">
    <property type="entry name" value="PKS"/>
    <property type="match status" value="1"/>
</dbReference>
<dbReference type="InterPro" id="IPR032821">
    <property type="entry name" value="PKS_assoc"/>
</dbReference>
<dbReference type="EMBL" id="LFIV01000053">
    <property type="protein sequence ID" value="KZL72765.1"/>
    <property type="molecule type" value="Genomic_DNA"/>
</dbReference>